<evidence type="ECO:0000256" key="1">
    <source>
        <dbReference type="ARBA" id="ARBA00023125"/>
    </source>
</evidence>
<accession>A0AAP9HBS2</accession>
<sequence>MLKNGVFIMLNIDEKEIQKIFSDNLRYYLKLNNKTQLDLANAIGVSKTTINNYIKGYNTPRMDKVDKICNYLRITKSDLLEDKSKQKEIDIANMVNDLMDNLNNNQALMYSGELMGDVTKELVLASIEQAARIAMARHKSENDD</sequence>
<dbReference type="SMART" id="SM00530">
    <property type="entry name" value="HTH_XRE"/>
    <property type="match status" value="1"/>
</dbReference>
<keyword evidence="4" id="KW-1185">Reference proteome</keyword>
<proteinExistence type="predicted"/>
<reference evidence="3 4" key="1">
    <citation type="submission" date="2019-11" db="EMBL/GenBank/DDBJ databases">
        <title>FDA dAtabase for Regulatory Grade micrObial Sequences (FDA-ARGOS): Supporting development and validation of Infectious Disease Dx tests.</title>
        <authorList>
            <person name="Turner S."/>
            <person name="Byrd R."/>
            <person name="Tallon L."/>
            <person name="Sadzewicz L."/>
            <person name="Vavikolanu K."/>
            <person name="Mehta A."/>
            <person name="Aluvathingal J."/>
            <person name="Nadendla S."/>
            <person name="Myers T."/>
            <person name="Yan Y."/>
            <person name="Sichtig H."/>
        </authorList>
    </citation>
    <scope>NUCLEOTIDE SEQUENCE [LARGE SCALE GENOMIC DNA]</scope>
    <source>
        <strain evidence="3 4">FDAARGOS_741</strain>
    </source>
</reference>
<keyword evidence="1" id="KW-0238">DNA-binding</keyword>
<dbReference type="SUPFAM" id="SSF47413">
    <property type="entry name" value="lambda repressor-like DNA-binding domains"/>
    <property type="match status" value="1"/>
</dbReference>
<evidence type="ECO:0000313" key="4">
    <source>
        <dbReference type="Proteomes" id="UP000425411"/>
    </source>
</evidence>
<gene>
    <name evidence="3" type="ORF">FOC49_01770</name>
</gene>
<dbReference type="AlphaFoldDB" id="A0AAP9HBS2"/>
<dbReference type="CDD" id="cd00093">
    <property type="entry name" value="HTH_XRE"/>
    <property type="match status" value="1"/>
</dbReference>
<dbReference type="Proteomes" id="UP000425411">
    <property type="component" value="Chromosome"/>
</dbReference>
<dbReference type="EMBL" id="CP046314">
    <property type="protein sequence ID" value="QGS08693.1"/>
    <property type="molecule type" value="Genomic_DNA"/>
</dbReference>
<dbReference type="Pfam" id="PF01381">
    <property type="entry name" value="HTH_3"/>
    <property type="match status" value="1"/>
</dbReference>
<dbReference type="PANTHER" id="PTHR46558">
    <property type="entry name" value="TRACRIPTIONAL REGULATORY PROTEIN-RELATED-RELATED"/>
    <property type="match status" value="1"/>
</dbReference>
<dbReference type="Gene3D" id="1.10.260.40">
    <property type="entry name" value="lambda repressor-like DNA-binding domains"/>
    <property type="match status" value="1"/>
</dbReference>
<dbReference type="InterPro" id="IPR010982">
    <property type="entry name" value="Lambda_DNA-bd_dom_sf"/>
</dbReference>
<protein>
    <submittedName>
        <fullName evidence="3">Helix-turn-helix domain-containing protein</fullName>
    </submittedName>
</protein>
<name>A0AAP9HBS2_9BACL</name>
<evidence type="ECO:0000313" key="3">
    <source>
        <dbReference type="EMBL" id="QGS08693.1"/>
    </source>
</evidence>
<dbReference type="PANTHER" id="PTHR46558:SF11">
    <property type="entry name" value="HTH-TYPE TRANSCRIPTIONAL REGULATOR XRE"/>
    <property type="match status" value="1"/>
</dbReference>
<dbReference type="InterPro" id="IPR001387">
    <property type="entry name" value="Cro/C1-type_HTH"/>
</dbReference>
<organism evidence="3 4">
    <name type="scientific">Gemella morbillorum</name>
    <dbReference type="NCBI Taxonomy" id="29391"/>
    <lineage>
        <taxon>Bacteria</taxon>
        <taxon>Bacillati</taxon>
        <taxon>Bacillota</taxon>
        <taxon>Bacilli</taxon>
        <taxon>Bacillales</taxon>
        <taxon>Gemellaceae</taxon>
        <taxon>Gemella</taxon>
    </lineage>
</organism>
<dbReference type="GO" id="GO:0003677">
    <property type="term" value="F:DNA binding"/>
    <property type="evidence" value="ECO:0007669"/>
    <property type="project" value="UniProtKB-KW"/>
</dbReference>
<evidence type="ECO:0000259" key="2">
    <source>
        <dbReference type="PROSITE" id="PS50943"/>
    </source>
</evidence>
<feature type="domain" description="HTH cro/C1-type" evidence="2">
    <location>
        <begin position="25"/>
        <end position="79"/>
    </location>
</feature>
<dbReference type="PROSITE" id="PS50943">
    <property type="entry name" value="HTH_CROC1"/>
    <property type="match status" value="1"/>
</dbReference>